<dbReference type="Proteomes" id="UP000279259">
    <property type="component" value="Unassembled WGS sequence"/>
</dbReference>
<comment type="caution">
    <text evidence="1">The sequence shown here is derived from an EMBL/GenBank/DDBJ whole genome shotgun (WGS) entry which is preliminary data.</text>
</comment>
<dbReference type="EMBL" id="RSCD01000008">
    <property type="protein sequence ID" value="RSH91331.1"/>
    <property type="molecule type" value="Genomic_DNA"/>
</dbReference>
<evidence type="ECO:0000313" key="2">
    <source>
        <dbReference type="Proteomes" id="UP000279259"/>
    </source>
</evidence>
<dbReference type="AlphaFoldDB" id="A0A427YJT2"/>
<keyword evidence="2" id="KW-1185">Reference proteome</keyword>
<protein>
    <submittedName>
        <fullName evidence="1">Uncharacterized protein</fullName>
    </submittedName>
</protein>
<gene>
    <name evidence="1" type="ORF">EHS25_009630</name>
</gene>
<reference evidence="1 2" key="1">
    <citation type="submission" date="2018-11" db="EMBL/GenBank/DDBJ databases">
        <title>Genome sequence of Saitozyma podzolica DSM 27192.</title>
        <authorList>
            <person name="Aliyu H."/>
            <person name="Gorte O."/>
            <person name="Ochsenreither K."/>
        </authorList>
    </citation>
    <scope>NUCLEOTIDE SEQUENCE [LARGE SCALE GENOMIC DNA]</scope>
    <source>
        <strain evidence="1 2">DSM 27192</strain>
    </source>
</reference>
<sequence>MKTWRPPAAAITTIQTINLLASKCESTAKFKDDHSTESDEMRYIQYDIDADSL</sequence>
<name>A0A427YJT2_9TREE</name>
<proteinExistence type="predicted"/>
<organism evidence="1 2">
    <name type="scientific">Saitozyma podzolica</name>
    <dbReference type="NCBI Taxonomy" id="1890683"/>
    <lineage>
        <taxon>Eukaryota</taxon>
        <taxon>Fungi</taxon>
        <taxon>Dikarya</taxon>
        <taxon>Basidiomycota</taxon>
        <taxon>Agaricomycotina</taxon>
        <taxon>Tremellomycetes</taxon>
        <taxon>Tremellales</taxon>
        <taxon>Trimorphomycetaceae</taxon>
        <taxon>Saitozyma</taxon>
    </lineage>
</organism>
<evidence type="ECO:0000313" key="1">
    <source>
        <dbReference type="EMBL" id="RSH91331.1"/>
    </source>
</evidence>
<accession>A0A427YJT2</accession>